<organism evidence="3 4">
    <name type="scientific">Tritrichomonas musculus</name>
    <dbReference type="NCBI Taxonomy" id="1915356"/>
    <lineage>
        <taxon>Eukaryota</taxon>
        <taxon>Metamonada</taxon>
        <taxon>Parabasalia</taxon>
        <taxon>Tritrichomonadida</taxon>
        <taxon>Tritrichomonadidae</taxon>
        <taxon>Tritrichomonas</taxon>
    </lineage>
</organism>
<dbReference type="SMART" id="SM00671">
    <property type="entry name" value="SEL1"/>
    <property type="match status" value="6"/>
</dbReference>
<dbReference type="Gene3D" id="1.25.40.10">
    <property type="entry name" value="Tetratricopeptide repeat domain"/>
    <property type="match status" value="1"/>
</dbReference>
<comment type="caution">
    <text evidence="3">The sequence shown here is derived from an EMBL/GenBank/DDBJ whole genome shotgun (WGS) entry which is preliminary data.</text>
</comment>
<dbReference type="PROSITE" id="PS00108">
    <property type="entry name" value="PROTEIN_KINASE_ST"/>
    <property type="match status" value="1"/>
</dbReference>
<evidence type="ECO:0000313" key="3">
    <source>
        <dbReference type="EMBL" id="KAK8876413.1"/>
    </source>
</evidence>
<proteinExistence type="inferred from homology"/>
<dbReference type="SUPFAM" id="SSF81901">
    <property type="entry name" value="HCP-like"/>
    <property type="match status" value="1"/>
</dbReference>
<dbReference type="InterPro" id="IPR011990">
    <property type="entry name" value="TPR-like_helical_dom_sf"/>
</dbReference>
<dbReference type="Gene3D" id="1.10.510.10">
    <property type="entry name" value="Transferase(Phosphotransferase) domain 1"/>
    <property type="match status" value="1"/>
</dbReference>
<name>A0ABR2JG49_9EUKA</name>
<evidence type="ECO:0000259" key="2">
    <source>
        <dbReference type="PROSITE" id="PS50011"/>
    </source>
</evidence>
<keyword evidence="4" id="KW-1185">Reference proteome</keyword>
<sequence length="395" mass="44258">MQLKIGSYWNNTKKLINIYGIAAAMSFLHSNNIIHRDLKPSNILVDDFLFPKILDFGLSKINDQPLNSLPEKLIGTPLYLAPEIWEKYEYSNAGDVYAFAYVEYEIILNERPFKFCESSEIAAKVTSGIRPTQSSTASLQESHRALLSIPFEIFNTKESKTFSKVSIQSIQIDDSKSSPKNGWMLFSGKGVPADKGKSSMYFKMTADKGHRDSMYNFALMCQNGIGVSVDFCEAYRYYKMAADRGQIEAMNNLGIMLEKGAGITVDKREAAKYYRVAADREQPNAMYNLGWMLWSGAGVAADREEAARYFRMAARKGHVESMFSLASVMLDSGRADEARRFFRTAAEKGRLDAIYNYALMLEKDGCREESLRDYKMAAGGGHKKAGEACNSQACA</sequence>
<evidence type="ECO:0000256" key="1">
    <source>
        <dbReference type="ARBA" id="ARBA00038101"/>
    </source>
</evidence>
<dbReference type="Pfam" id="PF08238">
    <property type="entry name" value="Sel1"/>
    <property type="match status" value="5"/>
</dbReference>
<protein>
    <recommendedName>
        <fullName evidence="2">Protein kinase domain-containing protein</fullName>
    </recommendedName>
</protein>
<dbReference type="InterPro" id="IPR011009">
    <property type="entry name" value="Kinase-like_dom_sf"/>
</dbReference>
<dbReference type="PANTHER" id="PTHR11102">
    <property type="entry name" value="SEL-1-LIKE PROTEIN"/>
    <property type="match status" value="1"/>
</dbReference>
<dbReference type="PROSITE" id="PS50011">
    <property type="entry name" value="PROTEIN_KINASE_DOM"/>
    <property type="match status" value="1"/>
</dbReference>
<dbReference type="InterPro" id="IPR050767">
    <property type="entry name" value="Sel1_AlgK"/>
</dbReference>
<dbReference type="Pfam" id="PF00069">
    <property type="entry name" value="Pkinase"/>
    <property type="match status" value="1"/>
</dbReference>
<gene>
    <name evidence="3" type="ORF">M9Y10_006619</name>
</gene>
<accession>A0ABR2JG49</accession>
<dbReference type="SUPFAM" id="SSF56112">
    <property type="entry name" value="Protein kinase-like (PK-like)"/>
    <property type="match status" value="1"/>
</dbReference>
<dbReference type="InterPro" id="IPR000719">
    <property type="entry name" value="Prot_kinase_dom"/>
</dbReference>
<dbReference type="Proteomes" id="UP001470230">
    <property type="component" value="Unassembled WGS sequence"/>
</dbReference>
<dbReference type="SMART" id="SM00220">
    <property type="entry name" value="S_TKc"/>
    <property type="match status" value="1"/>
</dbReference>
<dbReference type="PANTHER" id="PTHR11102:SF160">
    <property type="entry name" value="ERAD-ASSOCIATED E3 UBIQUITIN-PROTEIN LIGASE COMPONENT HRD3"/>
    <property type="match status" value="1"/>
</dbReference>
<dbReference type="InterPro" id="IPR006597">
    <property type="entry name" value="Sel1-like"/>
</dbReference>
<dbReference type="InterPro" id="IPR008271">
    <property type="entry name" value="Ser/Thr_kinase_AS"/>
</dbReference>
<reference evidence="3 4" key="1">
    <citation type="submission" date="2024-04" db="EMBL/GenBank/DDBJ databases">
        <title>Tritrichomonas musculus Genome.</title>
        <authorList>
            <person name="Alves-Ferreira E."/>
            <person name="Grigg M."/>
            <person name="Lorenzi H."/>
            <person name="Galac M."/>
        </authorList>
    </citation>
    <scope>NUCLEOTIDE SEQUENCE [LARGE SCALE GENOMIC DNA]</scope>
    <source>
        <strain evidence="3 4">EAF2021</strain>
    </source>
</reference>
<comment type="similarity">
    <text evidence="1">Belongs to the sel-1 family.</text>
</comment>
<evidence type="ECO:0000313" key="4">
    <source>
        <dbReference type="Proteomes" id="UP001470230"/>
    </source>
</evidence>
<dbReference type="EMBL" id="JAPFFF010000012">
    <property type="protein sequence ID" value="KAK8876413.1"/>
    <property type="molecule type" value="Genomic_DNA"/>
</dbReference>
<feature type="domain" description="Protein kinase" evidence="2">
    <location>
        <begin position="1"/>
        <end position="172"/>
    </location>
</feature>